<keyword evidence="14" id="KW-1185">Reference proteome</keyword>
<keyword evidence="8" id="KW-0325">Glycoprotein</keyword>
<dbReference type="Pfam" id="PF00332">
    <property type="entry name" value="Glyco_hydro_17"/>
    <property type="match status" value="1"/>
</dbReference>
<name>A0A1E3NUU5_WICAA</name>
<evidence type="ECO:0000313" key="13">
    <source>
        <dbReference type="EMBL" id="ODQ56863.1"/>
    </source>
</evidence>
<dbReference type="GO" id="GO:0000747">
    <property type="term" value="P:conjugation with cellular fusion"/>
    <property type="evidence" value="ECO:0007669"/>
    <property type="project" value="UniProtKB-ARBA"/>
</dbReference>
<dbReference type="EMBL" id="KV454215">
    <property type="protein sequence ID" value="ODQ56863.1"/>
    <property type="molecule type" value="Genomic_DNA"/>
</dbReference>
<dbReference type="GO" id="GO:0009986">
    <property type="term" value="C:cell surface"/>
    <property type="evidence" value="ECO:0007669"/>
    <property type="project" value="TreeGrafter"/>
</dbReference>
<dbReference type="GO" id="GO:0042973">
    <property type="term" value="F:glucan endo-1,3-beta-D-glucosidase activity"/>
    <property type="evidence" value="ECO:0007669"/>
    <property type="project" value="TreeGrafter"/>
</dbReference>
<dbReference type="GO" id="GO:0009277">
    <property type="term" value="C:fungal-type cell wall"/>
    <property type="evidence" value="ECO:0007669"/>
    <property type="project" value="TreeGrafter"/>
</dbReference>
<evidence type="ECO:0000256" key="3">
    <source>
        <dbReference type="ARBA" id="ARBA00022512"/>
    </source>
</evidence>
<keyword evidence="7 13" id="KW-0378">Hydrolase</keyword>
<feature type="non-terminal residue" evidence="13">
    <location>
        <position position="1"/>
    </location>
</feature>
<gene>
    <name evidence="13" type="ORF">WICANDRAFT_36806</name>
</gene>
<dbReference type="GeneID" id="30199723"/>
<dbReference type="InterPro" id="IPR000490">
    <property type="entry name" value="Glyco_hydro_17"/>
</dbReference>
<evidence type="ECO:0000256" key="4">
    <source>
        <dbReference type="ARBA" id="ARBA00022525"/>
    </source>
</evidence>
<evidence type="ECO:0000256" key="11">
    <source>
        <dbReference type="ARBA" id="ARBA00056660"/>
    </source>
</evidence>
<dbReference type="RefSeq" id="XP_019036070.1">
    <property type="nucleotide sequence ID" value="XM_019182477.1"/>
</dbReference>
<accession>A0A1E3NUU5</accession>
<keyword evidence="5" id="KW-0165">Cleavage on pair of basic residues</keyword>
<evidence type="ECO:0000256" key="8">
    <source>
        <dbReference type="ARBA" id="ARBA00023180"/>
    </source>
</evidence>
<dbReference type="Gene3D" id="3.20.20.80">
    <property type="entry name" value="Glycosidases"/>
    <property type="match status" value="1"/>
</dbReference>
<evidence type="ECO:0000256" key="2">
    <source>
        <dbReference type="ARBA" id="ARBA00008773"/>
    </source>
</evidence>
<protein>
    <submittedName>
        <fullName evidence="13">Glycoside hydrolase family 17 protein</fullName>
    </submittedName>
</protein>
<keyword evidence="6" id="KW-0732">Signal</keyword>
<keyword evidence="9" id="KW-0326">Glycosidase</keyword>
<comment type="function">
    <text evidence="11">Glucanases possibly play a role in cell expansion during growth, in cell-cell fusion during mating, and in spore release during sporulation.</text>
</comment>
<dbReference type="InterPro" id="IPR050732">
    <property type="entry name" value="Beta-glucan_modifiers"/>
</dbReference>
<proteinExistence type="inferred from homology"/>
<evidence type="ECO:0000256" key="12">
    <source>
        <dbReference type="RuleBase" id="RU004335"/>
    </source>
</evidence>
<dbReference type="SUPFAM" id="SSF51445">
    <property type="entry name" value="(Trans)glycosidases"/>
    <property type="match status" value="1"/>
</dbReference>
<evidence type="ECO:0000313" key="14">
    <source>
        <dbReference type="Proteomes" id="UP000094112"/>
    </source>
</evidence>
<keyword evidence="10" id="KW-0961">Cell wall biogenesis/degradation</keyword>
<evidence type="ECO:0000256" key="5">
    <source>
        <dbReference type="ARBA" id="ARBA00022685"/>
    </source>
</evidence>
<dbReference type="Proteomes" id="UP000094112">
    <property type="component" value="Unassembled WGS sequence"/>
</dbReference>
<comment type="similarity">
    <text evidence="2 12">Belongs to the glycosyl hydrolase 17 family.</text>
</comment>
<evidence type="ECO:0000256" key="9">
    <source>
        <dbReference type="ARBA" id="ARBA00023295"/>
    </source>
</evidence>
<dbReference type="GO" id="GO:0005975">
    <property type="term" value="P:carbohydrate metabolic process"/>
    <property type="evidence" value="ECO:0007669"/>
    <property type="project" value="InterPro"/>
</dbReference>
<dbReference type="PANTHER" id="PTHR16631">
    <property type="entry name" value="GLUCAN 1,3-BETA-GLUCOSIDASE"/>
    <property type="match status" value="1"/>
</dbReference>
<keyword evidence="3" id="KW-0134">Cell wall</keyword>
<evidence type="ECO:0000256" key="6">
    <source>
        <dbReference type="ARBA" id="ARBA00022729"/>
    </source>
</evidence>
<dbReference type="FunFam" id="3.20.20.80:FF:000111">
    <property type="entry name" value="Soluble cell wall protein"/>
    <property type="match status" value="1"/>
</dbReference>
<dbReference type="InterPro" id="IPR017853">
    <property type="entry name" value="GH"/>
</dbReference>
<sequence>AAGAKGITYSFYTSAGSCKTPEDIQRDISMIKNFEVIRIYDTDCDGLANILKSMGPNQKIFAGIHYPEVVDASVEIIGRAIQEQADGDWSKIDTVSVGNEMVNFGKATPDQLQASINRARELLRGKGYNGPVVTTDTLVAVLNNRDLCHVSDYIAVNSHPYWDGGVPAQQAGPWLQSQLQMLDDVCGRNGKQIFLAETGWPHKGKKFGQHGDPSKDNQLVAVKSIVDTLGPRTILFTTFNDYWKDGGTHDVEKFWGIFEG</sequence>
<dbReference type="GO" id="GO:0005576">
    <property type="term" value="C:extracellular region"/>
    <property type="evidence" value="ECO:0007669"/>
    <property type="project" value="TreeGrafter"/>
</dbReference>
<dbReference type="PANTHER" id="PTHR16631:SF14">
    <property type="entry name" value="FAMILY 17 GLUCOSIDASE SCW10-RELATED"/>
    <property type="match status" value="1"/>
</dbReference>
<organism evidence="13 14">
    <name type="scientific">Wickerhamomyces anomalus (strain ATCC 58044 / CBS 1984 / NCYC 433 / NRRL Y-366-8)</name>
    <name type="common">Yeast</name>
    <name type="synonym">Hansenula anomala</name>
    <dbReference type="NCBI Taxonomy" id="683960"/>
    <lineage>
        <taxon>Eukaryota</taxon>
        <taxon>Fungi</taxon>
        <taxon>Dikarya</taxon>
        <taxon>Ascomycota</taxon>
        <taxon>Saccharomycotina</taxon>
        <taxon>Saccharomycetes</taxon>
        <taxon>Phaffomycetales</taxon>
        <taxon>Wickerhamomycetaceae</taxon>
        <taxon>Wickerhamomyces</taxon>
    </lineage>
</organism>
<reference evidence="13 14" key="1">
    <citation type="journal article" date="2016" name="Proc. Natl. Acad. Sci. U.S.A.">
        <title>Comparative genomics of biotechnologically important yeasts.</title>
        <authorList>
            <person name="Riley R."/>
            <person name="Haridas S."/>
            <person name="Wolfe K.H."/>
            <person name="Lopes M.R."/>
            <person name="Hittinger C.T."/>
            <person name="Goeker M."/>
            <person name="Salamov A.A."/>
            <person name="Wisecaver J.H."/>
            <person name="Long T.M."/>
            <person name="Calvey C.H."/>
            <person name="Aerts A.L."/>
            <person name="Barry K.W."/>
            <person name="Choi C."/>
            <person name="Clum A."/>
            <person name="Coughlan A.Y."/>
            <person name="Deshpande S."/>
            <person name="Douglass A.P."/>
            <person name="Hanson S.J."/>
            <person name="Klenk H.-P."/>
            <person name="LaButti K.M."/>
            <person name="Lapidus A."/>
            <person name="Lindquist E.A."/>
            <person name="Lipzen A.M."/>
            <person name="Meier-Kolthoff J.P."/>
            <person name="Ohm R.A."/>
            <person name="Otillar R.P."/>
            <person name="Pangilinan J.L."/>
            <person name="Peng Y."/>
            <person name="Rokas A."/>
            <person name="Rosa C.A."/>
            <person name="Scheuner C."/>
            <person name="Sibirny A.A."/>
            <person name="Slot J.C."/>
            <person name="Stielow J.B."/>
            <person name="Sun H."/>
            <person name="Kurtzman C.P."/>
            <person name="Blackwell M."/>
            <person name="Grigoriev I.V."/>
            <person name="Jeffries T.W."/>
        </authorList>
    </citation>
    <scope>NUCLEOTIDE SEQUENCE [LARGE SCALE GENOMIC DNA]</scope>
    <source>
        <strain evidence="14">ATCC 58044 / CBS 1984 / NCYC 433 / NRRL Y-366-8</strain>
    </source>
</reference>
<keyword evidence="4" id="KW-0964">Secreted</keyword>
<evidence type="ECO:0000256" key="10">
    <source>
        <dbReference type="ARBA" id="ARBA00023316"/>
    </source>
</evidence>
<dbReference type="GO" id="GO:0071555">
    <property type="term" value="P:cell wall organization"/>
    <property type="evidence" value="ECO:0007669"/>
    <property type="project" value="UniProtKB-KW"/>
</dbReference>
<dbReference type="AlphaFoldDB" id="A0A1E3NUU5"/>
<comment type="subcellular location">
    <subcellularLocation>
        <location evidence="1">Secreted</location>
        <location evidence="1">Cell wall</location>
    </subcellularLocation>
</comment>
<dbReference type="OrthoDB" id="941679at2759"/>
<evidence type="ECO:0000256" key="1">
    <source>
        <dbReference type="ARBA" id="ARBA00004191"/>
    </source>
</evidence>
<evidence type="ECO:0000256" key="7">
    <source>
        <dbReference type="ARBA" id="ARBA00022801"/>
    </source>
</evidence>